<dbReference type="Gene3D" id="3.30.360.10">
    <property type="entry name" value="Dihydrodipicolinate Reductase, domain 2"/>
    <property type="match status" value="1"/>
</dbReference>
<dbReference type="SUPFAM" id="SSF51735">
    <property type="entry name" value="NAD(P)-binding Rossmann-fold domains"/>
    <property type="match status" value="1"/>
</dbReference>
<dbReference type="EMBL" id="CP007139">
    <property type="protein sequence ID" value="AIE87299.1"/>
    <property type="molecule type" value="Genomic_DNA"/>
</dbReference>
<keyword evidence="4" id="KW-1185">Reference proteome</keyword>
<evidence type="ECO:0000259" key="1">
    <source>
        <dbReference type="Pfam" id="PF01408"/>
    </source>
</evidence>
<dbReference type="SUPFAM" id="SSF55347">
    <property type="entry name" value="Glyceraldehyde-3-phosphate dehydrogenase-like, C-terminal domain"/>
    <property type="match status" value="1"/>
</dbReference>
<dbReference type="RefSeq" id="WP_025228792.1">
    <property type="nucleotide sequence ID" value="NZ_CP007139.1"/>
</dbReference>
<dbReference type="Pfam" id="PF22725">
    <property type="entry name" value="GFO_IDH_MocA_C3"/>
    <property type="match status" value="1"/>
</dbReference>
<feature type="domain" description="Gfo/Idh/MocA-like oxidoreductase N-terminal" evidence="1">
    <location>
        <begin position="3"/>
        <end position="116"/>
    </location>
</feature>
<gene>
    <name evidence="3" type="ORF">OP10G_3931</name>
</gene>
<proteinExistence type="predicted"/>
<accession>A0A068NYR8</accession>
<dbReference type="HOGENOM" id="CLU_023194_1_0_0"/>
<feature type="domain" description="GFO/IDH/MocA-like oxidoreductase" evidence="2">
    <location>
        <begin position="127"/>
        <end position="250"/>
    </location>
</feature>
<dbReference type="GO" id="GO:0000166">
    <property type="term" value="F:nucleotide binding"/>
    <property type="evidence" value="ECO:0007669"/>
    <property type="project" value="InterPro"/>
</dbReference>
<sequence length="354" mass="38420">MSLRYGIVGCGKIYSTHCDALLEIEGARLAAVYDTDSAAACAASERYGVPAAKTLDELFGEIDAAIVCVPSGLHAEVGIAAAKAGKHVVVEKPIDVTLDAATRLVRSCREAGVKFTCISQHRFARDIRRLRDAALGGDLGRVLQGDAYVKWYRTQAYYDSGDWRGTYALDGGGCLMNQGVHYVDMLQWVMGGIKSVQAVCRTMAHSIEVEDVAYALVEYHSGAIGLIHASTNCYPGLAERLEVHGVHGSVILEGDRVKLWQVDPVAAQQGQYGGGVMMQPTPNLHLTGVEATSEEEARPSHQWGEQHRLQLEDFTQAVADDRDPYITGEMALEPLKVILSIYESSRRGGEKVVL</sequence>
<dbReference type="InterPro" id="IPR055170">
    <property type="entry name" value="GFO_IDH_MocA-like_dom"/>
</dbReference>
<dbReference type="AlphaFoldDB" id="A0A068NYR8"/>
<dbReference type="InterPro" id="IPR052515">
    <property type="entry name" value="Gfo/Idh/MocA_Oxidoreductase"/>
</dbReference>
<dbReference type="Proteomes" id="UP000027982">
    <property type="component" value="Chromosome"/>
</dbReference>
<dbReference type="KEGG" id="fgi:OP10G_3931"/>
<name>A0A068NYR8_FIMGI</name>
<protein>
    <submittedName>
        <fullName evidence="3">Oxidoreductase domain protein</fullName>
    </submittedName>
</protein>
<organism evidence="3 4">
    <name type="scientific">Fimbriimonas ginsengisoli Gsoil 348</name>
    <dbReference type="NCBI Taxonomy" id="661478"/>
    <lineage>
        <taxon>Bacteria</taxon>
        <taxon>Bacillati</taxon>
        <taxon>Armatimonadota</taxon>
        <taxon>Fimbriimonadia</taxon>
        <taxon>Fimbriimonadales</taxon>
        <taxon>Fimbriimonadaceae</taxon>
        <taxon>Fimbriimonas</taxon>
    </lineage>
</organism>
<evidence type="ECO:0000259" key="2">
    <source>
        <dbReference type="Pfam" id="PF22725"/>
    </source>
</evidence>
<evidence type="ECO:0000313" key="4">
    <source>
        <dbReference type="Proteomes" id="UP000027982"/>
    </source>
</evidence>
<dbReference type="OrthoDB" id="9801953at2"/>
<reference evidence="3 4" key="1">
    <citation type="journal article" date="2014" name="PLoS ONE">
        <title>The first complete genome sequence of the class fimbriimonadia in the phylum armatimonadetes.</title>
        <authorList>
            <person name="Hu Z.Y."/>
            <person name="Wang Y.Z."/>
            <person name="Im W.T."/>
            <person name="Wang S.Y."/>
            <person name="Zhao G.P."/>
            <person name="Zheng H.J."/>
            <person name="Quan Z.X."/>
        </authorList>
    </citation>
    <scope>NUCLEOTIDE SEQUENCE [LARGE SCALE GENOMIC DNA]</scope>
    <source>
        <strain evidence="3">Gsoil 348</strain>
    </source>
</reference>
<evidence type="ECO:0000313" key="3">
    <source>
        <dbReference type="EMBL" id="AIE87299.1"/>
    </source>
</evidence>
<dbReference type="Pfam" id="PF01408">
    <property type="entry name" value="GFO_IDH_MocA"/>
    <property type="match status" value="1"/>
</dbReference>
<dbReference type="InterPro" id="IPR036291">
    <property type="entry name" value="NAD(P)-bd_dom_sf"/>
</dbReference>
<dbReference type="InterPro" id="IPR000683">
    <property type="entry name" value="Gfo/Idh/MocA-like_OxRdtase_N"/>
</dbReference>
<dbReference type="STRING" id="661478.OP10G_3931"/>
<dbReference type="Gene3D" id="3.40.50.720">
    <property type="entry name" value="NAD(P)-binding Rossmann-like Domain"/>
    <property type="match status" value="1"/>
</dbReference>
<dbReference type="PANTHER" id="PTHR43249">
    <property type="entry name" value="UDP-N-ACETYL-2-AMINO-2-DEOXY-D-GLUCURONATE OXIDASE"/>
    <property type="match status" value="1"/>
</dbReference>
<dbReference type="eggNOG" id="COG0673">
    <property type="taxonomic scope" value="Bacteria"/>
</dbReference>
<dbReference type="PANTHER" id="PTHR43249:SF1">
    <property type="entry name" value="D-GLUCOSIDE 3-DEHYDROGENASE"/>
    <property type="match status" value="1"/>
</dbReference>